<gene>
    <name evidence="1" type="primary">NCL1_48272</name>
    <name evidence="1" type="ORF">TNCT_324541</name>
</gene>
<dbReference type="AlphaFoldDB" id="A0A8X6HYD5"/>
<dbReference type="OrthoDB" id="6288734at2759"/>
<reference evidence="1" key="1">
    <citation type="submission" date="2020-07" db="EMBL/GenBank/DDBJ databases">
        <title>Multicomponent nature underlies the extraordinary mechanical properties of spider dragline silk.</title>
        <authorList>
            <person name="Kono N."/>
            <person name="Nakamura H."/>
            <person name="Mori M."/>
            <person name="Yoshida Y."/>
            <person name="Ohtoshi R."/>
            <person name="Malay A.D."/>
            <person name="Moran D.A.P."/>
            <person name="Tomita M."/>
            <person name="Numata K."/>
            <person name="Arakawa K."/>
        </authorList>
    </citation>
    <scope>NUCLEOTIDE SEQUENCE</scope>
</reference>
<protein>
    <submittedName>
        <fullName evidence="1">Uncharacterized protein</fullName>
    </submittedName>
</protein>
<name>A0A8X6HYD5_TRICU</name>
<accession>A0A8X6HYD5</accession>
<dbReference type="Proteomes" id="UP000887116">
    <property type="component" value="Unassembled WGS sequence"/>
</dbReference>
<keyword evidence="2" id="KW-1185">Reference proteome</keyword>
<organism evidence="1 2">
    <name type="scientific">Trichonephila clavata</name>
    <name type="common">Joro spider</name>
    <name type="synonym">Nephila clavata</name>
    <dbReference type="NCBI Taxonomy" id="2740835"/>
    <lineage>
        <taxon>Eukaryota</taxon>
        <taxon>Metazoa</taxon>
        <taxon>Ecdysozoa</taxon>
        <taxon>Arthropoda</taxon>
        <taxon>Chelicerata</taxon>
        <taxon>Arachnida</taxon>
        <taxon>Araneae</taxon>
        <taxon>Araneomorphae</taxon>
        <taxon>Entelegynae</taxon>
        <taxon>Araneoidea</taxon>
        <taxon>Nephilidae</taxon>
        <taxon>Trichonephila</taxon>
    </lineage>
</organism>
<dbReference type="EMBL" id="BMAO01039346">
    <property type="protein sequence ID" value="GFR30830.1"/>
    <property type="molecule type" value="Genomic_DNA"/>
</dbReference>
<evidence type="ECO:0000313" key="2">
    <source>
        <dbReference type="Proteomes" id="UP000887116"/>
    </source>
</evidence>
<evidence type="ECO:0000313" key="1">
    <source>
        <dbReference type="EMBL" id="GFR30830.1"/>
    </source>
</evidence>
<proteinExistence type="predicted"/>
<comment type="caution">
    <text evidence="1">The sequence shown here is derived from an EMBL/GenBank/DDBJ whole genome shotgun (WGS) entry which is preliminary data.</text>
</comment>
<sequence length="634" mass="72936">MFKIQDNPDGSTSIYCKNSGNLLCTIPGKRNSNLPRRVNVVEPQPANNVAETSVVPDWHHLKRQKVSSVSDEPAELDENGVEPITSSSQKKLPLIWEQCLSLRQSKCCLSPIPIAIDGDQTEDYLNDSVTIDEFAKCLNLVSKEKLQTENRDSLLAEYPLRLLSRSKAYRTLEDFPPEDLRDLKLPDDMPLTSLLGMKILHLNENRNFFNEQQVMISLKKYDSFCRIPFNATKPGSCHFPKLRCREKSYPVSTLLKSSKHKANHFYTYGRRQRLDRILTLKTGLDARSRKLQNICERKNCSVSLTRLTKKEIESWKNRPSKSTFTLSPIRQLEMFNSMSRFSGVPFATSVTLSEGIYLFPPWRSILKIQQPKVYTFSELTEEQKKKCRRKCSIPMTDVTELICKRGEDYFIKNTSIRIPFYRNFLSLLENRRSLIGEKETNGNSSGWNNDHMYHKSNSSFSLAEISRMHKGTLKSLKRMPMIRTNISKIASVQKTTNEAEMQKSASKSSQKVAKLVHSKQHRSKIKLTDHKKIPIIDLTEDAVVSKKSMPAVTRGLTVSKWKFKCFGCGYKCLYSSSDYKSHTVDAEIREHMEVTHSIMDPESFLSRYRDRTHRCTVIEAFPSSKEKFDNESES</sequence>